<protein>
    <submittedName>
        <fullName evidence="1">NAD(P)-binding protein</fullName>
    </submittedName>
</protein>
<organism evidence="1 2">
    <name type="scientific">Lindgomyces ingoldianus</name>
    <dbReference type="NCBI Taxonomy" id="673940"/>
    <lineage>
        <taxon>Eukaryota</taxon>
        <taxon>Fungi</taxon>
        <taxon>Dikarya</taxon>
        <taxon>Ascomycota</taxon>
        <taxon>Pezizomycotina</taxon>
        <taxon>Dothideomycetes</taxon>
        <taxon>Pleosporomycetidae</taxon>
        <taxon>Pleosporales</taxon>
        <taxon>Lindgomycetaceae</taxon>
        <taxon>Lindgomyces</taxon>
    </lineage>
</organism>
<dbReference type="Proteomes" id="UP000799755">
    <property type="component" value="Unassembled WGS sequence"/>
</dbReference>
<reference evidence="1" key="1">
    <citation type="journal article" date="2020" name="Stud. Mycol.">
        <title>101 Dothideomycetes genomes: a test case for predicting lifestyles and emergence of pathogens.</title>
        <authorList>
            <person name="Haridas S."/>
            <person name="Albert R."/>
            <person name="Binder M."/>
            <person name="Bloem J."/>
            <person name="Labutti K."/>
            <person name="Salamov A."/>
            <person name="Andreopoulos B."/>
            <person name="Baker S."/>
            <person name="Barry K."/>
            <person name="Bills G."/>
            <person name="Bluhm B."/>
            <person name="Cannon C."/>
            <person name="Castanera R."/>
            <person name="Culley D."/>
            <person name="Daum C."/>
            <person name="Ezra D."/>
            <person name="Gonzalez J."/>
            <person name="Henrissat B."/>
            <person name="Kuo A."/>
            <person name="Liang C."/>
            <person name="Lipzen A."/>
            <person name="Lutzoni F."/>
            <person name="Magnuson J."/>
            <person name="Mondo S."/>
            <person name="Nolan M."/>
            <person name="Ohm R."/>
            <person name="Pangilinan J."/>
            <person name="Park H.-J."/>
            <person name="Ramirez L."/>
            <person name="Alfaro M."/>
            <person name="Sun H."/>
            <person name="Tritt A."/>
            <person name="Yoshinaga Y."/>
            <person name="Zwiers L.-H."/>
            <person name="Turgeon B."/>
            <person name="Goodwin S."/>
            <person name="Spatafora J."/>
            <person name="Crous P."/>
            <person name="Grigoriev I."/>
        </authorList>
    </citation>
    <scope>NUCLEOTIDE SEQUENCE</scope>
    <source>
        <strain evidence="1">ATCC 200398</strain>
    </source>
</reference>
<dbReference type="EMBL" id="MU003529">
    <property type="protein sequence ID" value="KAF2465457.1"/>
    <property type="molecule type" value="Genomic_DNA"/>
</dbReference>
<comment type="caution">
    <text evidence="1">The sequence shown here is derived from an EMBL/GenBank/DDBJ whole genome shotgun (WGS) entry which is preliminary data.</text>
</comment>
<keyword evidence="2" id="KW-1185">Reference proteome</keyword>
<evidence type="ECO:0000313" key="1">
    <source>
        <dbReference type="EMBL" id="KAF2465457.1"/>
    </source>
</evidence>
<name>A0ACB6QH76_9PLEO</name>
<accession>A0ACB6QH76</accession>
<gene>
    <name evidence="1" type="ORF">BDR25DRAFT_306605</name>
</gene>
<evidence type="ECO:0000313" key="2">
    <source>
        <dbReference type="Proteomes" id="UP000799755"/>
    </source>
</evidence>
<sequence>MATLSHSVLRSLEAIKTLDSSQFVSCFSPDAVLIDEAKRRTTLASIQEWFEEGLKDHQATIDIKDSGITDAETWVHAILDGNYEADYGITDPFPLYFHYFLRDGKIQLLRINQISPSEPTMRAVWAQSGNESDPISSLRNDILRIPAVPEGWVRVQVAAASLNYHDIFTLRGFGMFELKFPLILGNEAAGTLDDGKDVIIYPVMGNPNFQGDETIDPDRHVLGELTQGSLAEYVVVPKRNIVEKPISMSFETASVLGIAWLTAYRMLFTRSGLKKGQKMLVQGSTGGIATALIQLGRAAGMIVWCVGRSEEKRSIATTLGADRTFTPGEELPEKVAAVFDMSGALTFKHSMECLANGGTLVCCGLHSGGPFAEVDLMKLFTQGISIHGVYAGNKEEFEKLVWFVAEHDIQPYIPVVLPLEQVEEGLKTILDGRVQGKVVIKM</sequence>
<proteinExistence type="predicted"/>